<protein>
    <submittedName>
        <fullName evidence="4">T9SS type A sorting domain-containing protein</fullName>
    </submittedName>
</protein>
<feature type="chain" id="PRO_5040738888" evidence="2">
    <location>
        <begin position="21"/>
        <end position="310"/>
    </location>
</feature>
<dbReference type="Pfam" id="PF18962">
    <property type="entry name" value="Por_Secre_tail"/>
    <property type="match status" value="1"/>
</dbReference>
<organism evidence="4 5">
    <name type="scientific">Halomarinibacterium sedimenti</name>
    <dbReference type="NCBI Taxonomy" id="2857106"/>
    <lineage>
        <taxon>Bacteria</taxon>
        <taxon>Pseudomonadati</taxon>
        <taxon>Bacteroidota</taxon>
        <taxon>Flavobacteriia</taxon>
        <taxon>Flavobacteriales</taxon>
        <taxon>Flavobacteriaceae</taxon>
        <taxon>Halomarinibacterium</taxon>
    </lineage>
</organism>
<dbReference type="RefSeq" id="WP_219050371.1">
    <property type="nucleotide sequence ID" value="NZ_JAHWDP010000001.1"/>
</dbReference>
<dbReference type="NCBIfam" id="TIGR04183">
    <property type="entry name" value="Por_Secre_tail"/>
    <property type="match status" value="1"/>
</dbReference>
<evidence type="ECO:0000256" key="2">
    <source>
        <dbReference type="SAM" id="SignalP"/>
    </source>
</evidence>
<keyword evidence="1 2" id="KW-0732">Signal</keyword>
<feature type="domain" description="Secretion system C-terminal sorting" evidence="3">
    <location>
        <begin position="241"/>
        <end position="308"/>
    </location>
</feature>
<evidence type="ECO:0000256" key="1">
    <source>
        <dbReference type="ARBA" id="ARBA00022729"/>
    </source>
</evidence>
<feature type="signal peptide" evidence="2">
    <location>
        <begin position="1"/>
        <end position="20"/>
    </location>
</feature>
<dbReference type="Proteomes" id="UP001138686">
    <property type="component" value="Unassembled WGS sequence"/>
</dbReference>
<dbReference type="AlphaFoldDB" id="A0A9X1JYT3"/>
<dbReference type="InterPro" id="IPR026444">
    <property type="entry name" value="Secre_tail"/>
</dbReference>
<sequence length="310" mass="33060">MKHFLLSCFLIVAVIVPSIGQSYTQFSANRSKVNVKVKPTTFTISNNKQPVLATYTDRTAFQNDYILQTGQGLTSEDFSTGPSGINNCGTVISSNGDDCFLPGELEDGFTVTSTVDAGGGSTISISPGNVGNTIHLVGANTFAESTVVNFDPGVYAAGMDIWNESDPTTTFRVYDALGDLLEVYTLTNTVSAENFFGILANEPISRVEIEEANGGGDLIGNLEFGDSILNTTEFTQSQIAIYPNPVTTKLNINIVSSVEIEKITLHNILGKDTGLKLINGSINTSQLSTGVYILTVETSKGVVSKKVIKQ</sequence>
<proteinExistence type="predicted"/>
<dbReference type="EMBL" id="JAHWDP010000001">
    <property type="protein sequence ID" value="MBW2936556.1"/>
    <property type="molecule type" value="Genomic_DNA"/>
</dbReference>
<accession>A0A9X1JYT3</accession>
<gene>
    <name evidence="4" type="ORF">KXJ69_00470</name>
</gene>
<evidence type="ECO:0000313" key="5">
    <source>
        <dbReference type="Proteomes" id="UP001138686"/>
    </source>
</evidence>
<keyword evidence="5" id="KW-1185">Reference proteome</keyword>
<evidence type="ECO:0000259" key="3">
    <source>
        <dbReference type="Pfam" id="PF18962"/>
    </source>
</evidence>
<comment type="caution">
    <text evidence="4">The sequence shown here is derived from an EMBL/GenBank/DDBJ whole genome shotgun (WGS) entry which is preliminary data.</text>
</comment>
<name>A0A9X1JYT3_9FLAO</name>
<evidence type="ECO:0000313" key="4">
    <source>
        <dbReference type="EMBL" id="MBW2936556.1"/>
    </source>
</evidence>
<reference evidence="4" key="1">
    <citation type="submission" date="2021-07" db="EMBL/GenBank/DDBJ databases">
        <title>Aureisphaera sp. CAU 1614 isolated from sea sediment.</title>
        <authorList>
            <person name="Kim W."/>
        </authorList>
    </citation>
    <scope>NUCLEOTIDE SEQUENCE</scope>
    <source>
        <strain evidence="4">CAU 1614</strain>
    </source>
</reference>